<gene>
    <name evidence="4" type="ORF">A2U01_0005751</name>
</gene>
<evidence type="ECO:0000259" key="2">
    <source>
        <dbReference type="Pfam" id="PF13976"/>
    </source>
</evidence>
<name>A0A392MCM6_9FABA</name>
<accession>A0A392MCM6</accession>
<evidence type="ECO:0000259" key="3">
    <source>
        <dbReference type="Pfam" id="PF25597"/>
    </source>
</evidence>
<protein>
    <submittedName>
        <fullName evidence="4">Retrovirus-related pol polyprotein from transposon TNT 1-94</fullName>
    </submittedName>
</protein>
<dbReference type="Pfam" id="PF25597">
    <property type="entry name" value="SH3_retrovirus"/>
    <property type="match status" value="1"/>
</dbReference>
<dbReference type="Pfam" id="PF13976">
    <property type="entry name" value="gag_pre-integrs"/>
    <property type="match status" value="1"/>
</dbReference>
<feature type="non-terminal residue" evidence="4">
    <location>
        <position position="333"/>
    </location>
</feature>
<dbReference type="PANTHER" id="PTHR34222:SF99">
    <property type="entry name" value="PROTEIN, PUTATIVE-RELATED"/>
    <property type="match status" value="1"/>
</dbReference>
<proteinExistence type="predicted"/>
<feature type="compositionally biased region" description="Polar residues" evidence="1">
    <location>
        <begin position="321"/>
        <end position="333"/>
    </location>
</feature>
<organism evidence="4 5">
    <name type="scientific">Trifolium medium</name>
    <dbReference type="NCBI Taxonomy" id="97028"/>
    <lineage>
        <taxon>Eukaryota</taxon>
        <taxon>Viridiplantae</taxon>
        <taxon>Streptophyta</taxon>
        <taxon>Embryophyta</taxon>
        <taxon>Tracheophyta</taxon>
        <taxon>Spermatophyta</taxon>
        <taxon>Magnoliopsida</taxon>
        <taxon>eudicotyledons</taxon>
        <taxon>Gunneridae</taxon>
        <taxon>Pentapetalae</taxon>
        <taxon>rosids</taxon>
        <taxon>fabids</taxon>
        <taxon>Fabales</taxon>
        <taxon>Fabaceae</taxon>
        <taxon>Papilionoideae</taxon>
        <taxon>50 kb inversion clade</taxon>
        <taxon>NPAAA clade</taxon>
        <taxon>Hologalegina</taxon>
        <taxon>IRL clade</taxon>
        <taxon>Trifolieae</taxon>
        <taxon>Trifolium</taxon>
    </lineage>
</organism>
<sequence>MVHSQILLIDPLPSMNRIFSMVLQHERHGNFGSMDESKVLINFADSKRPPHKNFKGNQSYQGKKHCTYCDKPGHTVEGCFKKHGYPPHMQRNHAPSPTITQDQFDQLMQLLQASNINQSSSSTSSHQEKESQRMIGSAKQIEDLYYLTIANKSVQASSLCATPLPNSALWHLRLGHLSTSRMSSMHLDFPFIDVDNKATCDVFGSLAYASTLENHRTKLSCRARKCVFVGYKPGIKGVVLVDINNREILVSINVTHHEHIFPYQSHNNSTPWAYYPSTQSSPVFGHDSLHTPPPPSFDEDFITPNSSTTDDIPHPSLPIDLSNSPSNPTSVPH</sequence>
<dbReference type="AlphaFoldDB" id="A0A392MCM6"/>
<feature type="domain" description="GAG-pre-integrase" evidence="2">
    <location>
        <begin position="143"/>
        <end position="201"/>
    </location>
</feature>
<keyword evidence="5" id="KW-1185">Reference proteome</keyword>
<dbReference type="Proteomes" id="UP000265520">
    <property type="component" value="Unassembled WGS sequence"/>
</dbReference>
<feature type="domain" description="Retroviral polymerase SH3-like" evidence="3">
    <location>
        <begin position="205"/>
        <end position="267"/>
    </location>
</feature>
<evidence type="ECO:0000256" key="1">
    <source>
        <dbReference type="SAM" id="MobiDB-lite"/>
    </source>
</evidence>
<comment type="caution">
    <text evidence="4">The sequence shown here is derived from an EMBL/GenBank/DDBJ whole genome shotgun (WGS) entry which is preliminary data.</text>
</comment>
<reference evidence="4 5" key="1">
    <citation type="journal article" date="2018" name="Front. Plant Sci.">
        <title>Red Clover (Trifolium pratense) and Zigzag Clover (T. medium) - A Picture of Genomic Similarities and Differences.</title>
        <authorList>
            <person name="Dluhosova J."/>
            <person name="Istvanek J."/>
            <person name="Nedelnik J."/>
            <person name="Repkova J."/>
        </authorList>
    </citation>
    <scope>NUCLEOTIDE SEQUENCE [LARGE SCALE GENOMIC DNA]</scope>
    <source>
        <strain evidence="5">cv. 10/8</strain>
        <tissue evidence="4">Leaf</tissue>
    </source>
</reference>
<feature type="region of interest" description="Disordered" evidence="1">
    <location>
        <begin position="283"/>
        <end position="333"/>
    </location>
</feature>
<evidence type="ECO:0000313" key="4">
    <source>
        <dbReference type="EMBL" id="MCH84913.1"/>
    </source>
</evidence>
<evidence type="ECO:0000313" key="5">
    <source>
        <dbReference type="Proteomes" id="UP000265520"/>
    </source>
</evidence>
<dbReference type="InterPro" id="IPR025724">
    <property type="entry name" value="GAG-pre-integrase_dom"/>
</dbReference>
<dbReference type="EMBL" id="LXQA010007580">
    <property type="protein sequence ID" value="MCH84913.1"/>
    <property type="molecule type" value="Genomic_DNA"/>
</dbReference>
<dbReference type="InterPro" id="IPR057670">
    <property type="entry name" value="SH3_retrovirus"/>
</dbReference>
<dbReference type="PANTHER" id="PTHR34222">
    <property type="entry name" value="GAG_PRE-INTEGRS DOMAIN-CONTAINING PROTEIN"/>
    <property type="match status" value="1"/>
</dbReference>